<evidence type="ECO:0000313" key="2">
    <source>
        <dbReference type="Proteomes" id="UP000594468"/>
    </source>
</evidence>
<dbReference type="Gene3D" id="3.40.50.300">
    <property type="entry name" value="P-loop containing nucleotide triphosphate hydrolases"/>
    <property type="match status" value="1"/>
</dbReference>
<accession>A0A7S8E617</accession>
<organism evidence="1 2">
    <name type="scientific">Phototrophicus methaneseepsis</name>
    <dbReference type="NCBI Taxonomy" id="2710758"/>
    <lineage>
        <taxon>Bacteria</taxon>
        <taxon>Bacillati</taxon>
        <taxon>Chloroflexota</taxon>
        <taxon>Candidatus Thermofontia</taxon>
        <taxon>Phototrophicales</taxon>
        <taxon>Phototrophicaceae</taxon>
        <taxon>Phototrophicus</taxon>
    </lineage>
</organism>
<sequence>MAALPDNNLSAAGPGVAQLLARRLARRLVEVPKWTLDAEPQNPDDPDAPMYEVDEAGHHVRLFWHWGQMQAWDSLKRIIFVLSGTQGGKTSFLPWWVFREIVHTGGGDHLVVTVSYDLFKLKLLPEIREVFEHVLGVGRYWAGDQVLEIKDPLTGQFHAQRADDKMWGRIILRSAAAKGGLESATAKSAALDEAGQDDFKVSAWEAIQRRVALNQGRTLVTTTPYNLGWMKQRLHDPVQRANGKHPEIDLINFPSTANPKFSETEMRRARETMPTWKYLMFYEGKFTRPAGLIYTDFVNELREADGHLVKPFNLPKEWPRIAGVDPGIIHQAEVWGAVDVENETLYLYRSMIQARKPQEQHARDAMKRAKDGSERVIKWAIGAKSEIYHREDWKAAGAKNVVEPDTSDVEEGIDRVTLLFKQYRIYIFDDLYELIEELLTYSRETDEDGEPTDKIRDKSTFHRLDALRYLVVAYVKKQPNWNLKAKVKKYV</sequence>
<dbReference type="KEGG" id="pmet:G4Y79_15195"/>
<gene>
    <name evidence="1" type="ORF">G4Y79_15195</name>
</gene>
<dbReference type="EMBL" id="CP062983">
    <property type="protein sequence ID" value="QPC81048.1"/>
    <property type="molecule type" value="Genomic_DNA"/>
</dbReference>
<dbReference type="Proteomes" id="UP000594468">
    <property type="component" value="Chromosome"/>
</dbReference>
<name>A0A7S8E617_9CHLR</name>
<protein>
    <submittedName>
        <fullName evidence="1">Terminase</fullName>
    </submittedName>
</protein>
<proteinExistence type="predicted"/>
<evidence type="ECO:0000313" key="1">
    <source>
        <dbReference type="EMBL" id="QPC81048.1"/>
    </source>
</evidence>
<dbReference type="RefSeq" id="WP_195169121.1">
    <property type="nucleotide sequence ID" value="NZ_CP062983.1"/>
</dbReference>
<keyword evidence="2" id="KW-1185">Reference proteome</keyword>
<dbReference type="InterPro" id="IPR027417">
    <property type="entry name" value="P-loop_NTPase"/>
</dbReference>
<dbReference type="Gene3D" id="3.30.420.280">
    <property type="match status" value="1"/>
</dbReference>
<reference evidence="1 2" key="1">
    <citation type="submission" date="2020-02" db="EMBL/GenBank/DDBJ databases">
        <authorList>
            <person name="Zheng R.K."/>
            <person name="Sun C.M."/>
        </authorList>
    </citation>
    <scope>NUCLEOTIDE SEQUENCE [LARGE SCALE GENOMIC DNA]</scope>
    <source>
        <strain evidence="2">rifampicinis</strain>
    </source>
</reference>
<dbReference type="AlphaFoldDB" id="A0A7S8E617"/>